<dbReference type="SUPFAM" id="SSF51445">
    <property type="entry name" value="(Trans)glycosidases"/>
    <property type="match status" value="1"/>
</dbReference>
<dbReference type="PRINTS" id="PR00133">
    <property type="entry name" value="GLHYDRLASE3"/>
</dbReference>
<feature type="signal peptide" evidence="4">
    <location>
        <begin position="1"/>
        <end position="20"/>
    </location>
</feature>
<evidence type="ECO:0000256" key="3">
    <source>
        <dbReference type="ARBA" id="ARBA00023295"/>
    </source>
</evidence>
<evidence type="ECO:0000313" key="6">
    <source>
        <dbReference type="EMBL" id="KAL3851463.1"/>
    </source>
</evidence>
<dbReference type="Gene3D" id="3.40.50.1700">
    <property type="entry name" value="Glycoside hydrolase family 3 C-terminal domain"/>
    <property type="match status" value="1"/>
</dbReference>
<dbReference type="SUPFAM" id="SSF52279">
    <property type="entry name" value="Beta-D-glucan exohydrolase, C-terminal domain"/>
    <property type="match status" value="1"/>
</dbReference>
<keyword evidence="3" id="KW-0326">Glycosidase</keyword>
<dbReference type="Pfam" id="PF01915">
    <property type="entry name" value="Glyco_hydro_3_C"/>
    <property type="match status" value="1"/>
</dbReference>
<sequence>MATKLSILLCFFFAFTLTFARNTPSTATADKPTSNVTRKNTHVCDPSRFSDLGLDMKDFAFCDPSLPYEIRVKDLVDRMTLNEKVDQIGDTATGVPRIGLPKYEWWSEALHGVSNVGQWNSVASFFDDVVPGATSFPTPITTTASFNQSLWKKIGQAVSTEARAMHNLGHAGLTFWSPNINVVRDPRWGRALETPGEDPYVVGEYAVNYVRGLQDVEGTENTQDLNSRPLKVAACCKHYAAYDVDNWLGVDRTHFDARVTEQDMKETFLKPFEMCVKDGDVTSVMCSYNKVNGVPTCADPKLLKDIVRGEWNLHGYIVSDCDSIEVMIDDHKWLNDNPEDAVAQALKAGLDLDCGNYYTKYANSSVTMGKVKEAEIDKALKNLYTVLMRLGFFDGSPKFENLGKDDVCSNEHIELATEAAREGIVLLKNFNSTLPLKSNEINTLAVIGPHANATSAMIGNYAGVPCQFTSPIDGFSKYGEVIYEVGCGETICKNESLIYPAVKAAKKADATILVVGLDLSIEAESLDRVDLLLPGFQTQLINQVASESKGPVILVIMSAGGVDIGFARDNPNIQAIIWAGYPGQEGGRAIADVVFGKYNPGGRLPLTWHENGYAEMLPMTSMPLRPVDSLGYPGRTYKFFNGSTVYTFGYGLTYTNFTYNLVSSTKSLHVKLNKFQHCRDLNYIEGSYKPPCPAILIDDLKCDDHTIKVEVEVQNVGNMDGSDVVMVYWTAPSGISEAPIKQLVAFKRIFVAAGGSKKVGFELNACKSLGIVDFRGYNLLPSGGGKMVVGDDLVSIPVQILFER</sequence>
<keyword evidence="7" id="KW-1185">Reference proteome</keyword>
<dbReference type="InterPro" id="IPR013783">
    <property type="entry name" value="Ig-like_fold"/>
</dbReference>
<name>A0ABD3UTK1_9LAMI</name>
<accession>A0ABD3UTK1</accession>
<protein>
    <recommendedName>
        <fullName evidence="5">Fibronectin type III-like domain-containing protein</fullName>
    </recommendedName>
</protein>
<dbReference type="Gene3D" id="2.60.40.10">
    <property type="entry name" value="Immunoglobulins"/>
    <property type="match status" value="1"/>
</dbReference>
<dbReference type="InterPro" id="IPR002772">
    <property type="entry name" value="Glyco_hydro_3_C"/>
</dbReference>
<reference evidence="6 7" key="1">
    <citation type="submission" date="2024-12" db="EMBL/GenBank/DDBJ databases">
        <title>The unique morphological basis and parallel evolutionary history of personate flowers in Penstemon.</title>
        <authorList>
            <person name="Depatie T.H."/>
            <person name="Wessinger C.A."/>
        </authorList>
    </citation>
    <scope>NUCLEOTIDE SEQUENCE [LARGE SCALE GENOMIC DNA]</scope>
    <source>
        <strain evidence="6">WTNN_2</strain>
        <tissue evidence="6">Leaf</tissue>
    </source>
</reference>
<dbReference type="PANTHER" id="PTHR42721:SF11">
    <property type="entry name" value="BETA-D-XYLOSIDASE 5-RELATED"/>
    <property type="match status" value="1"/>
</dbReference>
<comment type="caution">
    <text evidence="6">The sequence shown here is derived from an EMBL/GenBank/DDBJ whole genome shotgun (WGS) entry which is preliminary data.</text>
</comment>
<dbReference type="PANTHER" id="PTHR42721">
    <property type="entry name" value="SUGAR HYDROLASE-RELATED"/>
    <property type="match status" value="1"/>
</dbReference>
<dbReference type="InterPro" id="IPR026891">
    <property type="entry name" value="Fn3-like"/>
</dbReference>
<gene>
    <name evidence="6" type="ORF">ACJIZ3_013345</name>
</gene>
<evidence type="ECO:0000256" key="4">
    <source>
        <dbReference type="SAM" id="SignalP"/>
    </source>
</evidence>
<dbReference type="FunFam" id="3.40.50.1700:FF:000001">
    <property type="entry name" value="probable beta-D-xylosidase 2"/>
    <property type="match status" value="1"/>
</dbReference>
<dbReference type="Pfam" id="PF14310">
    <property type="entry name" value="Fn3-like"/>
    <property type="match status" value="1"/>
</dbReference>
<dbReference type="GO" id="GO:0016798">
    <property type="term" value="F:hydrolase activity, acting on glycosyl bonds"/>
    <property type="evidence" value="ECO:0007669"/>
    <property type="project" value="UniProtKB-KW"/>
</dbReference>
<organism evidence="6 7">
    <name type="scientific">Penstemon smallii</name>
    <dbReference type="NCBI Taxonomy" id="265156"/>
    <lineage>
        <taxon>Eukaryota</taxon>
        <taxon>Viridiplantae</taxon>
        <taxon>Streptophyta</taxon>
        <taxon>Embryophyta</taxon>
        <taxon>Tracheophyta</taxon>
        <taxon>Spermatophyta</taxon>
        <taxon>Magnoliopsida</taxon>
        <taxon>eudicotyledons</taxon>
        <taxon>Gunneridae</taxon>
        <taxon>Pentapetalae</taxon>
        <taxon>asterids</taxon>
        <taxon>lamiids</taxon>
        <taxon>Lamiales</taxon>
        <taxon>Plantaginaceae</taxon>
        <taxon>Cheloneae</taxon>
        <taxon>Penstemon</taxon>
    </lineage>
</organism>
<evidence type="ECO:0000256" key="1">
    <source>
        <dbReference type="ARBA" id="ARBA00022729"/>
    </source>
</evidence>
<dbReference type="InterPro" id="IPR044993">
    <property type="entry name" value="BXL"/>
</dbReference>
<dbReference type="Gene3D" id="3.20.20.300">
    <property type="entry name" value="Glycoside hydrolase, family 3, N-terminal domain"/>
    <property type="match status" value="1"/>
</dbReference>
<keyword evidence="1 4" id="KW-0732">Signal</keyword>
<evidence type="ECO:0000256" key="2">
    <source>
        <dbReference type="ARBA" id="ARBA00022801"/>
    </source>
</evidence>
<feature type="domain" description="Fibronectin type III-like" evidence="5">
    <location>
        <begin position="723"/>
        <end position="793"/>
    </location>
</feature>
<dbReference type="InterPro" id="IPR017853">
    <property type="entry name" value="GH"/>
</dbReference>
<feature type="chain" id="PRO_5044873635" description="Fibronectin type III-like domain-containing protein" evidence="4">
    <location>
        <begin position="21"/>
        <end position="804"/>
    </location>
</feature>
<dbReference type="InterPro" id="IPR036881">
    <property type="entry name" value="Glyco_hydro_3_C_sf"/>
</dbReference>
<dbReference type="InterPro" id="IPR036962">
    <property type="entry name" value="Glyco_hydro_3_N_sf"/>
</dbReference>
<dbReference type="SMART" id="SM01217">
    <property type="entry name" value="Fn3_like"/>
    <property type="match status" value="1"/>
</dbReference>
<dbReference type="FunFam" id="3.20.20.300:FF:000010">
    <property type="entry name" value="Putative beta-D-xylosidase 5"/>
    <property type="match status" value="1"/>
</dbReference>
<proteinExistence type="predicted"/>
<dbReference type="Pfam" id="PF00933">
    <property type="entry name" value="Glyco_hydro_3"/>
    <property type="match status" value="1"/>
</dbReference>
<dbReference type="InterPro" id="IPR001764">
    <property type="entry name" value="Glyco_hydro_3_N"/>
</dbReference>
<dbReference type="Proteomes" id="UP001634393">
    <property type="component" value="Unassembled WGS sequence"/>
</dbReference>
<evidence type="ECO:0000313" key="7">
    <source>
        <dbReference type="Proteomes" id="UP001634393"/>
    </source>
</evidence>
<dbReference type="AlphaFoldDB" id="A0ABD3UTK1"/>
<dbReference type="EMBL" id="JBJXBP010000001">
    <property type="protein sequence ID" value="KAL3851463.1"/>
    <property type="molecule type" value="Genomic_DNA"/>
</dbReference>
<evidence type="ECO:0000259" key="5">
    <source>
        <dbReference type="SMART" id="SM01217"/>
    </source>
</evidence>
<keyword evidence="2" id="KW-0378">Hydrolase</keyword>